<dbReference type="PANTHER" id="PTHR31684:SF2">
    <property type="entry name" value="COILED-COIL DOMAIN-CONTAINING PROTEIN 43"/>
    <property type="match status" value="1"/>
</dbReference>
<keyword evidence="7" id="KW-1185">Reference proteome</keyword>
<dbReference type="OrthoDB" id="2187466at2759"/>
<dbReference type="EnsemblMetazoa" id="XM_017118399.1">
    <property type="protein sequence ID" value="XP_016973888.1"/>
    <property type="gene ID" value="LOC108040789"/>
</dbReference>
<feature type="compositionally biased region" description="Basic residues" evidence="4">
    <location>
        <begin position="197"/>
        <end position="208"/>
    </location>
</feature>
<dbReference type="RefSeq" id="XP_016973888.1">
    <property type="nucleotide sequence ID" value="XM_017118399.1"/>
</dbReference>
<reference evidence="6" key="3">
    <citation type="submission" date="2025-05" db="UniProtKB">
        <authorList>
            <consortium name="EnsemblMetazoa"/>
        </authorList>
    </citation>
    <scope>IDENTIFICATION</scope>
</reference>
<feature type="region of interest" description="Disordered" evidence="4">
    <location>
        <begin position="127"/>
        <end position="208"/>
    </location>
</feature>
<dbReference type="Pfam" id="PF26091">
    <property type="entry name" value="PWI_CCDC43"/>
    <property type="match status" value="1"/>
</dbReference>
<dbReference type="InterPro" id="IPR037666">
    <property type="entry name" value="CCDC43"/>
</dbReference>
<dbReference type="GeneID" id="108040789"/>
<evidence type="ECO:0000259" key="5">
    <source>
        <dbReference type="Pfam" id="PF26091"/>
    </source>
</evidence>
<organism evidence="8">
    <name type="scientific">Drosophila rhopaloa</name>
    <name type="common">Fruit fly</name>
    <dbReference type="NCBI Taxonomy" id="1041015"/>
    <lineage>
        <taxon>Eukaryota</taxon>
        <taxon>Metazoa</taxon>
        <taxon>Ecdysozoa</taxon>
        <taxon>Arthropoda</taxon>
        <taxon>Hexapoda</taxon>
        <taxon>Insecta</taxon>
        <taxon>Pterygota</taxon>
        <taxon>Neoptera</taxon>
        <taxon>Endopterygota</taxon>
        <taxon>Diptera</taxon>
        <taxon>Brachycera</taxon>
        <taxon>Muscomorpha</taxon>
        <taxon>Ephydroidea</taxon>
        <taxon>Drosophilidae</taxon>
        <taxon>Drosophila</taxon>
        <taxon>Sophophora</taxon>
    </lineage>
</organism>
<name>A0A6P4EFU4_DRORH</name>
<evidence type="ECO:0000313" key="8">
    <source>
        <dbReference type="RefSeq" id="XP_016973888.1"/>
    </source>
</evidence>
<comment type="similarity">
    <text evidence="1">Belongs to the CCDC43 family.</text>
</comment>
<sequence>MSASEEFQSWLNEQLRKLNTDENIFGSYIVGILEGDETTEEKTEALEGILSETGAANIDELVGTILQKWLQSHPSADDPPKKGLDIDVNAQLAKLLEQQKLQPAVNKEREYTEEERRIKQQILAQYSQTAVVNQDDDASESESDDESGVLAKNTNKSDVQALAKEKREQARMDSAAKKQKDKDDREKQKQLREEKKEKRKTVKGERRR</sequence>
<accession>A0A6P4EFU4</accession>
<dbReference type="InterPro" id="IPR058771">
    <property type="entry name" value="PWI_CCDC43"/>
</dbReference>
<dbReference type="Proteomes" id="UP001652680">
    <property type="component" value="Unassembled WGS sequence"/>
</dbReference>
<dbReference type="PANTHER" id="PTHR31684">
    <property type="entry name" value="COILED-COIL DOMAIN-CONTAINING PROTEIN 43"/>
    <property type="match status" value="1"/>
</dbReference>
<reference evidence="8" key="2">
    <citation type="submission" date="2025-04" db="UniProtKB">
        <authorList>
            <consortium name="RefSeq"/>
        </authorList>
    </citation>
    <scope>IDENTIFICATION</scope>
</reference>
<evidence type="ECO:0000256" key="3">
    <source>
        <dbReference type="ARBA" id="ARBA00023054"/>
    </source>
</evidence>
<evidence type="ECO:0000256" key="2">
    <source>
        <dbReference type="ARBA" id="ARBA00016648"/>
    </source>
</evidence>
<evidence type="ECO:0000313" key="6">
    <source>
        <dbReference type="EnsemblMetazoa" id="XP_016973888.1"/>
    </source>
</evidence>
<dbReference type="OMA" id="KFLFRNT"/>
<protein>
    <recommendedName>
        <fullName evidence="2">Coiled-coil domain-containing protein 43</fullName>
    </recommendedName>
</protein>
<keyword evidence="3" id="KW-0175">Coiled coil</keyword>
<evidence type="ECO:0000313" key="7">
    <source>
        <dbReference type="Proteomes" id="UP001652680"/>
    </source>
</evidence>
<proteinExistence type="inferred from homology"/>
<gene>
    <name evidence="8" type="primary">LOC108040789</name>
    <name evidence="6" type="synonym">108040789</name>
</gene>
<feature type="domain" description="CCDC43 PWI-like" evidence="5">
    <location>
        <begin position="1"/>
        <end position="74"/>
    </location>
</feature>
<dbReference type="AlphaFoldDB" id="A0A6P4EFU4"/>
<feature type="compositionally biased region" description="Acidic residues" evidence="4">
    <location>
        <begin position="134"/>
        <end position="147"/>
    </location>
</feature>
<evidence type="ECO:0000256" key="1">
    <source>
        <dbReference type="ARBA" id="ARBA00005305"/>
    </source>
</evidence>
<feature type="compositionally biased region" description="Basic and acidic residues" evidence="4">
    <location>
        <begin position="163"/>
        <end position="196"/>
    </location>
</feature>
<reference evidence="7" key="1">
    <citation type="journal article" date="2021" name="Elife">
        <title>Highly contiguous assemblies of 101 drosophilid genomes.</title>
        <authorList>
            <person name="Kim B.Y."/>
            <person name="Wang J.R."/>
            <person name="Miller D.E."/>
            <person name="Barmina O."/>
            <person name="Delaney E."/>
            <person name="Thompson A."/>
            <person name="Comeault A.A."/>
            <person name="Peede D."/>
            <person name="D'Agostino E.R."/>
            <person name="Pelaez J."/>
            <person name="Aguilar J.M."/>
            <person name="Haji D."/>
            <person name="Matsunaga T."/>
            <person name="Armstrong E.E."/>
            <person name="Zych M."/>
            <person name="Ogawa Y."/>
            <person name="Stamenkovic-Radak M."/>
            <person name="Jelic M."/>
            <person name="Veselinovic M.S."/>
            <person name="Tanaskovic M."/>
            <person name="Eric P."/>
            <person name="Gao J.J."/>
            <person name="Katoh T.K."/>
            <person name="Toda M.J."/>
            <person name="Watabe H."/>
            <person name="Watada M."/>
            <person name="Davis J.S."/>
            <person name="Moyle L.C."/>
            <person name="Manoli G."/>
            <person name="Bertolini E."/>
            <person name="Kostal V."/>
            <person name="Hawley R.S."/>
            <person name="Takahashi A."/>
            <person name="Jones C.D."/>
            <person name="Price D.K."/>
            <person name="Whiteman N."/>
            <person name="Kopp A."/>
            <person name="Matute D.R."/>
            <person name="Petrov D.A."/>
        </authorList>
    </citation>
    <scope>NUCLEOTIDE SEQUENCE [LARGE SCALE GENOMIC DNA]</scope>
</reference>
<evidence type="ECO:0000256" key="4">
    <source>
        <dbReference type="SAM" id="MobiDB-lite"/>
    </source>
</evidence>